<dbReference type="EMBL" id="BTGU01000484">
    <property type="protein sequence ID" value="GMN67659.1"/>
    <property type="molecule type" value="Genomic_DNA"/>
</dbReference>
<sequence>MGREREGWGLRRPGLDGGRPGPVVGGGPGVGGRRREEKREKGEEREEKREKGKESLDGRRPVVGGSGVRRRSWG</sequence>
<feature type="region of interest" description="Disordered" evidence="1">
    <location>
        <begin position="1"/>
        <end position="74"/>
    </location>
</feature>
<dbReference type="AlphaFoldDB" id="A0AA88JBJ9"/>
<protein>
    <submittedName>
        <fullName evidence="3">Uncharacterized protein</fullName>
    </submittedName>
</protein>
<proteinExistence type="predicted"/>
<feature type="compositionally biased region" description="Basic and acidic residues" evidence="1">
    <location>
        <begin position="33"/>
        <end position="60"/>
    </location>
</feature>
<evidence type="ECO:0000256" key="1">
    <source>
        <dbReference type="SAM" id="MobiDB-lite"/>
    </source>
</evidence>
<dbReference type="EMBL" id="BTGU01000485">
    <property type="protein sequence ID" value="GMN67672.1"/>
    <property type="molecule type" value="Genomic_DNA"/>
</dbReference>
<feature type="compositionally biased region" description="Gly residues" evidence="1">
    <location>
        <begin position="15"/>
        <end position="31"/>
    </location>
</feature>
<comment type="caution">
    <text evidence="3">The sequence shown here is derived from an EMBL/GenBank/DDBJ whole genome shotgun (WGS) entry which is preliminary data.</text>
</comment>
<evidence type="ECO:0000313" key="3">
    <source>
        <dbReference type="EMBL" id="GMN67672.1"/>
    </source>
</evidence>
<name>A0AA88JBJ9_FICCA</name>
<evidence type="ECO:0000313" key="4">
    <source>
        <dbReference type="Proteomes" id="UP001187192"/>
    </source>
</evidence>
<reference evidence="3" key="1">
    <citation type="submission" date="2023-07" db="EMBL/GenBank/DDBJ databases">
        <title>draft genome sequence of fig (Ficus carica).</title>
        <authorList>
            <person name="Takahashi T."/>
            <person name="Nishimura K."/>
        </authorList>
    </citation>
    <scope>NUCLEOTIDE SEQUENCE</scope>
</reference>
<keyword evidence="4" id="KW-1185">Reference proteome</keyword>
<gene>
    <name evidence="2" type="ORF">TIFTF001_036725</name>
    <name evidence="3" type="ORF">TIFTF001_036728</name>
</gene>
<organism evidence="3 4">
    <name type="scientific">Ficus carica</name>
    <name type="common">Common fig</name>
    <dbReference type="NCBI Taxonomy" id="3494"/>
    <lineage>
        <taxon>Eukaryota</taxon>
        <taxon>Viridiplantae</taxon>
        <taxon>Streptophyta</taxon>
        <taxon>Embryophyta</taxon>
        <taxon>Tracheophyta</taxon>
        <taxon>Spermatophyta</taxon>
        <taxon>Magnoliopsida</taxon>
        <taxon>eudicotyledons</taxon>
        <taxon>Gunneridae</taxon>
        <taxon>Pentapetalae</taxon>
        <taxon>rosids</taxon>
        <taxon>fabids</taxon>
        <taxon>Rosales</taxon>
        <taxon>Moraceae</taxon>
        <taxon>Ficeae</taxon>
        <taxon>Ficus</taxon>
    </lineage>
</organism>
<evidence type="ECO:0000313" key="2">
    <source>
        <dbReference type="EMBL" id="GMN67659.1"/>
    </source>
</evidence>
<accession>A0AA88JBJ9</accession>
<dbReference type="Proteomes" id="UP001187192">
    <property type="component" value="Unassembled WGS sequence"/>
</dbReference>